<keyword evidence="3" id="KW-1185">Reference proteome</keyword>
<name>A0A5C3KIU1_COPMA</name>
<evidence type="ECO:0000313" key="3">
    <source>
        <dbReference type="Proteomes" id="UP000307440"/>
    </source>
</evidence>
<sequence>MGLSSVQGDNSNDNIYRDFRRTVRHACIFFSIDSRVTYSKQDKETITKICKCVVKQVPYACKERFPDYWCTCVYLISFLHNQKHSPSTSNASSSDDEGEDEDEEEENTYSSDNNSAPHSTQAPAPSGSPSTTTTTTTPSGSSPSTTSPP</sequence>
<reference evidence="2 3" key="1">
    <citation type="journal article" date="2019" name="Nat. Ecol. Evol.">
        <title>Megaphylogeny resolves global patterns of mushroom evolution.</title>
        <authorList>
            <person name="Varga T."/>
            <person name="Krizsan K."/>
            <person name="Foldi C."/>
            <person name="Dima B."/>
            <person name="Sanchez-Garcia M."/>
            <person name="Sanchez-Ramirez S."/>
            <person name="Szollosi G.J."/>
            <person name="Szarkandi J.G."/>
            <person name="Papp V."/>
            <person name="Albert L."/>
            <person name="Andreopoulos W."/>
            <person name="Angelini C."/>
            <person name="Antonin V."/>
            <person name="Barry K.W."/>
            <person name="Bougher N.L."/>
            <person name="Buchanan P."/>
            <person name="Buyck B."/>
            <person name="Bense V."/>
            <person name="Catcheside P."/>
            <person name="Chovatia M."/>
            <person name="Cooper J."/>
            <person name="Damon W."/>
            <person name="Desjardin D."/>
            <person name="Finy P."/>
            <person name="Geml J."/>
            <person name="Haridas S."/>
            <person name="Hughes K."/>
            <person name="Justo A."/>
            <person name="Karasinski D."/>
            <person name="Kautmanova I."/>
            <person name="Kiss B."/>
            <person name="Kocsube S."/>
            <person name="Kotiranta H."/>
            <person name="LaButti K.M."/>
            <person name="Lechner B.E."/>
            <person name="Liimatainen K."/>
            <person name="Lipzen A."/>
            <person name="Lukacs Z."/>
            <person name="Mihaltcheva S."/>
            <person name="Morgado L.N."/>
            <person name="Niskanen T."/>
            <person name="Noordeloos M.E."/>
            <person name="Ohm R.A."/>
            <person name="Ortiz-Santana B."/>
            <person name="Ovrebo C."/>
            <person name="Racz N."/>
            <person name="Riley R."/>
            <person name="Savchenko A."/>
            <person name="Shiryaev A."/>
            <person name="Soop K."/>
            <person name="Spirin V."/>
            <person name="Szebenyi C."/>
            <person name="Tomsovsky M."/>
            <person name="Tulloss R.E."/>
            <person name="Uehling J."/>
            <person name="Grigoriev I.V."/>
            <person name="Vagvolgyi C."/>
            <person name="Papp T."/>
            <person name="Martin F.M."/>
            <person name="Miettinen O."/>
            <person name="Hibbett D.S."/>
            <person name="Nagy L.G."/>
        </authorList>
    </citation>
    <scope>NUCLEOTIDE SEQUENCE [LARGE SCALE GENOMIC DNA]</scope>
    <source>
        <strain evidence="2 3">CBS 121175</strain>
    </source>
</reference>
<feature type="compositionally biased region" description="Acidic residues" evidence="1">
    <location>
        <begin position="94"/>
        <end position="107"/>
    </location>
</feature>
<feature type="compositionally biased region" description="Low complexity" evidence="1">
    <location>
        <begin position="108"/>
        <end position="149"/>
    </location>
</feature>
<evidence type="ECO:0000256" key="1">
    <source>
        <dbReference type="SAM" id="MobiDB-lite"/>
    </source>
</evidence>
<evidence type="ECO:0000313" key="2">
    <source>
        <dbReference type="EMBL" id="TFK19797.1"/>
    </source>
</evidence>
<proteinExistence type="predicted"/>
<protein>
    <submittedName>
        <fullName evidence="2">Uncharacterized protein</fullName>
    </submittedName>
</protein>
<feature type="region of interest" description="Disordered" evidence="1">
    <location>
        <begin position="83"/>
        <end position="149"/>
    </location>
</feature>
<dbReference type="AlphaFoldDB" id="A0A5C3KIU1"/>
<dbReference type="Proteomes" id="UP000307440">
    <property type="component" value="Unassembled WGS sequence"/>
</dbReference>
<accession>A0A5C3KIU1</accession>
<gene>
    <name evidence="2" type="ORF">FA15DRAFT_674136</name>
</gene>
<dbReference type="EMBL" id="ML210325">
    <property type="protein sequence ID" value="TFK19797.1"/>
    <property type="molecule type" value="Genomic_DNA"/>
</dbReference>
<organism evidence="2 3">
    <name type="scientific">Coprinopsis marcescibilis</name>
    <name type="common">Agaric fungus</name>
    <name type="synonym">Psathyrella marcescibilis</name>
    <dbReference type="NCBI Taxonomy" id="230819"/>
    <lineage>
        <taxon>Eukaryota</taxon>
        <taxon>Fungi</taxon>
        <taxon>Dikarya</taxon>
        <taxon>Basidiomycota</taxon>
        <taxon>Agaricomycotina</taxon>
        <taxon>Agaricomycetes</taxon>
        <taxon>Agaricomycetidae</taxon>
        <taxon>Agaricales</taxon>
        <taxon>Agaricineae</taxon>
        <taxon>Psathyrellaceae</taxon>
        <taxon>Coprinopsis</taxon>
    </lineage>
</organism>